<dbReference type="Pfam" id="PF07715">
    <property type="entry name" value="Plug"/>
    <property type="match status" value="1"/>
</dbReference>
<dbReference type="Proteomes" id="UP001161325">
    <property type="component" value="Unassembled WGS sequence"/>
</dbReference>
<dbReference type="Gene3D" id="2.60.40.1120">
    <property type="entry name" value="Carboxypeptidase-like, regulatory domain"/>
    <property type="match status" value="1"/>
</dbReference>
<dbReference type="GO" id="GO:0009279">
    <property type="term" value="C:cell outer membrane"/>
    <property type="evidence" value="ECO:0007669"/>
    <property type="project" value="UniProtKB-SubCell"/>
</dbReference>
<accession>A0AA37QIH1</accession>
<dbReference type="RefSeq" id="WP_284351566.1">
    <property type="nucleotide sequence ID" value="NZ_BRXS01000005.1"/>
</dbReference>
<keyword evidence="13" id="KW-1185">Reference proteome</keyword>
<evidence type="ECO:0000313" key="13">
    <source>
        <dbReference type="Proteomes" id="UP001161325"/>
    </source>
</evidence>
<dbReference type="InterPro" id="IPR000531">
    <property type="entry name" value="Beta-barrel_TonB"/>
</dbReference>
<organism evidence="12 13">
    <name type="scientific">Roseisolibacter agri</name>
    <dbReference type="NCBI Taxonomy" id="2014610"/>
    <lineage>
        <taxon>Bacteria</taxon>
        <taxon>Pseudomonadati</taxon>
        <taxon>Gemmatimonadota</taxon>
        <taxon>Gemmatimonadia</taxon>
        <taxon>Gemmatimonadales</taxon>
        <taxon>Gemmatimonadaceae</taxon>
        <taxon>Roseisolibacter</taxon>
    </lineage>
</organism>
<evidence type="ECO:0000259" key="11">
    <source>
        <dbReference type="Pfam" id="PF07715"/>
    </source>
</evidence>
<proteinExistence type="inferred from homology"/>
<keyword evidence="3 8" id="KW-1134">Transmembrane beta strand</keyword>
<dbReference type="SUPFAM" id="SSF49464">
    <property type="entry name" value="Carboxypeptidase regulatory domain-like"/>
    <property type="match status" value="1"/>
</dbReference>
<dbReference type="InterPro" id="IPR039426">
    <property type="entry name" value="TonB-dep_rcpt-like"/>
</dbReference>
<protein>
    <submittedName>
        <fullName evidence="12">Ligand-gated channel</fullName>
    </submittedName>
</protein>
<dbReference type="Pfam" id="PF00593">
    <property type="entry name" value="TonB_dep_Rec_b-barrel"/>
    <property type="match status" value="1"/>
</dbReference>
<dbReference type="PANTHER" id="PTHR30069:SF40">
    <property type="entry name" value="TONB-DEPENDENT RECEPTOR NMB0964-RELATED"/>
    <property type="match status" value="1"/>
</dbReference>
<dbReference type="SUPFAM" id="SSF56935">
    <property type="entry name" value="Porins"/>
    <property type="match status" value="1"/>
</dbReference>
<evidence type="ECO:0000256" key="8">
    <source>
        <dbReference type="PROSITE-ProRule" id="PRU01360"/>
    </source>
</evidence>
<dbReference type="InterPro" id="IPR037066">
    <property type="entry name" value="Plug_dom_sf"/>
</dbReference>
<dbReference type="GO" id="GO:0044718">
    <property type="term" value="P:siderophore transmembrane transport"/>
    <property type="evidence" value="ECO:0007669"/>
    <property type="project" value="TreeGrafter"/>
</dbReference>
<dbReference type="InterPro" id="IPR008969">
    <property type="entry name" value="CarboxyPept-like_regulatory"/>
</dbReference>
<dbReference type="InterPro" id="IPR012910">
    <property type="entry name" value="Plug_dom"/>
</dbReference>
<dbReference type="InterPro" id="IPR036942">
    <property type="entry name" value="Beta-barrel_TonB_sf"/>
</dbReference>
<feature type="domain" description="TonB-dependent receptor plug" evidence="11">
    <location>
        <begin position="140"/>
        <end position="244"/>
    </location>
</feature>
<dbReference type="PANTHER" id="PTHR30069">
    <property type="entry name" value="TONB-DEPENDENT OUTER MEMBRANE RECEPTOR"/>
    <property type="match status" value="1"/>
</dbReference>
<evidence type="ECO:0000256" key="2">
    <source>
        <dbReference type="ARBA" id="ARBA00022448"/>
    </source>
</evidence>
<evidence type="ECO:0000256" key="5">
    <source>
        <dbReference type="ARBA" id="ARBA00023077"/>
    </source>
</evidence>
<keyword evidence="7 8" id="KW-0998">Cell outer membrane</keyword>
<comment type="subcellular location">
    <subcellularLocation>
        <location evidence="1 8">Cell outer membrane</location>
        <topology evidence="1 8">Multi-pass membrane protein</topology>
    </subcellularLocation>
</comment>
<dbReference type="GO" id="GO:0015344">
    <property type="term" value="F:siderophore uptake transmembrane transporter activity"/>
    <property type="evidence" value="ECO:0007669"/>
    <property type="project" value="TreeGrafter"/>
</dbReference>
<keyword evidence="4 8" id="KW-0812">Transmembrane</keyword>
<sequence length="755" mass="79700">MPAASLRASSGRISAAAPVVLALLAVSTVSRTGTAQPAVARVVGGVAGRVVDTAGVPLADVRVRLVELGRTRVTGADGQWRFSAVAPGSYTLSVSRLGHVPETRRVAVPGDGRDLDVVLRAARVQLAAVQVTATTGATRAQDSPQPTAVMEGAELRTSQGAALGETLEQVPGVRSLSMTTGIGKPVIRGMTHYRVVTLDNGQRSETQAWGHDHSPNVETATAERVEVIKGPSSVLYGSDALGGVVNVIAPPVPDALDGAAFVRGRASTLYNHNVRGTDGTLSVEGARGGLGARMALTARSSGAMRTPAGVLANTDNRAVATEGALGWRGVRGTVTARYAGRDERIEIFDDPATSPGYTGFQRIGTYRATVEATLPLGGARLQANAGYEQNLRREFAGAAAVSPDLGLFVRNWTAFAHLHHAPVGPFSGTLGVSGMTSRFQNRGSRTLIPGSDSRTAAVYAFEQAELGRWRTTFGARLDHRTLATDGDATIGVPGQRRAFPALTGSAGVLYRLSAPVALVANVARGFRAPAAPDLWANGFHEGTRAFERGQPDLDVETSLNTEAGVRINASTLTAEVTGYVNRVRDYIYLRPFGTGRGLFDSLQVVQGDARLVGVEGRAAYRPLSFVTLQLSGDWVHGENVTAGVPLTFIPPPRLVYGLRVERERAWRGLRGLYATASAETNARQSRIDPRDLAPPGYTVTTLGAGAMRMLPRGPLTVDLTLRNALDVRYRSFMSRYKAFADAPGRAAILRVGAPL</sequence>
<gene>
    <name evidence="12" type="ORF">rosag_36330</name>
</gene>
<evidence type="ECO:0000256" key="7">
    <source>
        <dbReference type="ARBA" id="ARBA00023237"/>
    </source>
</evidence>
<dbReference type="Gene3D" id="2.170.130.10">
    <property type="entry name" value="TonB-dependent receptor, plug domain"/>
    <property type="match status" value="1"/>
</dbReference>
<evidence type="ECO:0000256" key="1">
    <source>
        <dbReference type="ARBA" id="ARBA00004571"/>
    </source>
</evidence>
<comment type="similarity">
    <text evidence="8 9">Belongs to the TonB-dependent receptor family.</text>
</comment>
<dbReference type="PROSITE" id="PS52016">
    <property type="entry name" value="TONB_DEPENDENT_REC_3"/>
    <property type="match status" value="1"/>
</dbReference>
<keyword evidence="2 8" id="KW-0813">Transport</keyword>
<evidence type="ECO:0000313" key="12">
    <source>
        <dbReference type="EMBL" id="GLC27120.1"/>
    </source>
</evidence>
<dbReference type="EMBL" id="BRXS01000005">
    <property type="protein sequence ID" value="GLC27120.1"/>
    <property type="molecule type" value="Genomic_DNA"/>
</dbReference>
<evidence type="ECO:0000256" key="4">
    <source>
        <dbReference type="ARBA" id="ARBA00022692"/>
    </source>
</evidence>
<evidence type="ECO:0000256" key="9">
    <source>
        <dbReference type="RuleBase" id="RU003357"/>
    </source>
</evidence>
<evidence type="ECO:0000259" key="10">
    <source>
        <dbReference type="Pfam" id="PF00593"/>
    </source>
</evidence>
<evidence type="ECO:0000256" key="3">
    <source>
        <dbReference type="ARBA" id="ARBA00022452"/>
    </source>
</evidence>
<comment type="caution">
    <text evidence="12">The sequence shown here is derived from an EMBL/GenBank/DDBJ whole genome shotgun (WGS) entry which is preliminary data.</text>
</comment>
<keyword evidence="5 9" id="KW-0798">TonB box</keyword>
<evidence type="ECO:0000256" key="6">
    <source>
        <dbReference type="ARBA" id="ARBA00023136"/>
    </source>
</evidence>
<dbReference type="AlphaFoldDB" id="A0AA37QIH1"/>
<reference evidence="12" key="1">
    <citation type="submission" date="2022-08" db="EMBL/GenBank/DDBJ databases">
        <title>Draft genome sequencing of Roseisolibacter agri AW1220.</title>
        <authorList>
            <person name="Tobiishi Y."/>
            <person name="Tonouchi A."/>
        </authorList>
    </citation>
    <scope>NUCLEOTIDE SEQUENCE</scope>
    <source>
        <strain evidence="12">AW1220</strain>
    </source>
</reference>
<keyword evidence="6 8" id="KW-0472">Membrane</keyword>
<dbReference type="Gene3D" id="2.40.170.20">
    <property type="entry name" value="TonB-dependent receptor, beta-barrel domain"/>
    <property type="match status" value="1"/>
</dbReference>
<name>A0AA37QIH1_9BACT</name>
<feature type="domain" description="TonB-dependent receptor-like beta-barrel" evidence="10">
    <location>
        <begin position="325"/>
        <end position="705"/>
    </location>
</feature>
<dbReference type="Pfam" id="PF13620">
    <property type="entry name" value="CarboxypepD_reg"/>
    <property type="match status" value="1"/>
</dbReference>